<keyword evidence="3" id="KW-1185">Reference proteome</keyword>
<evidence type="ECO:0000256" key="1">
    <source>
        <dbReference type="SAM" id="Phobius"/>
    </source>
</evidence>
<keyword evidence="1" id="KW-0812">Transmembrane</keyword>
<dbReference type="EMBL" id="BOMY01000022">
    <property type="protein sequence ID" value="GIF20602.1"/>
    <property type="molecule type" value="Genomic_DNA"/>
</dbReference>
<reference evidence="2" key="1">
    <citation type="submission" date="2021-01" db="EMBL/GenBank/DDBJ databases">
        <title>Whole genome shotgun sequence of Actinoplanes tereljensis NBRC 105297.</title>
        <authorList>
            <person name="Komaki H."/>
            <person name="Tamura T."/>
        </authorList>
    </citation>
    <scope>NUCLEOTIDE SEQUENCE</scope>
    <source>
        <strain evidence="2">NBRC 105297</strain>
    </source>
</reference>
<accession>A0A919TU31</accession>
<dbReference type="RefSeq" id="WP_203806363.1">
    <property type="nucleotide sequence ID" value="NZ_BOMY01000022.1"/>
</dbReference>
<keyword evidence="1" id="KW-0472">Membrane</keyword>
<name>A0A919TU31_9ACTN</name>
<keyword evidence="1" id="KW-1133">Transmembrane helix</keyword>
<dbReference type="Proteomes" id="UP000623608">
    <property type="component" value="Unassembled WGS sequence"/>
</dbReference>
<feature type="transmembrane region" description="Helical" evidence="1">
    <location>
        <begin position="21"/>
        <end position="42"/>
    </location>
</feature>
<comment type="caution">
    <text evidence="2">The sequence shown here is derived from an EMBL/GenBank/DDBJ whole genome shotgun (WGS) entry which is preliminary data.</text>
</comment>
<dbReference type="AlphaFoldDB" id="A0A919TU31"/>
<evidence type="ECO:0000313" key="2">
    <source>
        <dbReference type="EMBL" id="GIF20602.1"/>
    </source>
</evidence>
<sequence length="53" mass="5501">MFTIIPFGSARADRLWPDQNLLAYAAIVAIAVALTASATVGATRRSVRGPATA</sequence>
<proteinExistence type="predicted"/>
<gene>
    <name evidence="2" type="ORF">Ate02nite_33320</name>
</gene>
<organism evidence="2 3">
    <name type="scientific">Paractinoplanes tereljensis</name>
    <dbReference type="NCBI Taxonomy" id="571912"/>
    <lineage>
        <taxon>Bacteria</taxon>
        <taxon>Bacillati</taxon>
        <taxon>Actinomycetota</taxon>
        <taxon>Actinomycetes</taxon>
        <taxon>Micromonosporales</taxon>
        <taxon>Micromonosporaceae</taxon>
        <taxon>Paractinoplanes</taxon>
    </lineage>
</organism>
<evidence type="ECO:0000313" key="3">
    <source>
        <dbReference type="Proteomes" id="UP000623608"/>
    </source>
</evidence>
<protein>
    <submittedName>
        <fullName evidence="2">Uncharacterized protein</fullName>
    </submittedName>
</protein>